<evidence type="ECO:0000313" key="3">
    <source>
        <dbReference type="Proteomes" id="UP000222788"/>
    </source>
</evidence>
<feature type="region of interest" description="Disordered" evidence="1">
    <location>
        <begin position="148"/>
        <end position="169"/>
    </location>
</feature>
<reference evidence="2 3" key="2">
    <citation type="journal article" date="2013" name="IMA Fungus">
        <title>IMA Genome-F 1: Ceratocystis fimbriata: Draft nuclear genome sequence for the plant pathogen, Ceratocystis fimbriata.</title>
        <authorList>
            <person name="Wilken P.M."/>
            <person name="Steenkamp E.T."/>
            <person name="Wingfield M.J."/>
            <person name="de Beer Z.W."/>
            <person name="Wingfield B.D."/>
        </authorList>
    </citation>
    <scope>NUCLEOTIDE SEQUENCE [LARGE SCALE GENOMIC DNA]</scope>
    <source>
        <strain evidence="2 3">CBS 114723</strain>
    </source>
</reference>
<feature type="region of interest" description="Disordered" evidence="1">
    <location>
        <begin position="207"/>
        <end position="238"/>
    </location>
</feature>
<reference evidence="2 3" key="1">
    <citation type="journal article" date="2013" name="Fungal Biol.">
        <title>Analysis of microsatellite markers in the genome of the plant pathogen Ceratocystis fimbriata.</title>
        <authorList>
            <person name="Simpson M.C."/>
            <person name="Wilken P.M."/>
            <person name="Coetzee M.P."/>
            <person name="Wingfield M.J."/>
            <person name="Wingfield B.D."/>
        </authorList>
    </citation>
    <scope>NUCLEOTIDE SEQUENCE [LARGE SCALE GENOMIC DNA]</scope>
    <source>
        <strain evidence="2 3">CBS 114723</strain>
    </source>
</reference>
<dbReference type="STRING" id="1035309.A0A2C5X7I9"/>
<feature type="region of interest" description="Disordered" evidence="1">
    <location>
        <begin position="910"/>
        <end position="966"/>
    </location>
</feature>
<feature type="compositionally biased region" description="Polar residues" evidence="1">
    <location>
        <begin position="671"/>
        <end position="687"/>
    </location>
</feature>
<dbReference type="AlphaFoldDB" id="A0A2C5X7I9"/>
<feature type="compositionally biased region" description="Basic and acidic residues" evidence="1">
    <location>
        <begin position="51"/>
        <end position="65"/>
    </location>
</feature>
<accession>A0A2C5X7I9</accession>
<feature type="region of interest" description="Disordered" evidence="1">
    <location>
        <begin position="1"/>
        <end position="127"/>
    </location>
</feature>
<gene>
    <name evidence="2" type="ORF">CFIMG_008036RA00001</name>
</gene>
<feature type="compositionally biased region" description="Polar residues" evidence="1">
    <location>
        <begin position="537"/>
        <end position="548"/>
    </location>
</feature>
<feature type="compositionally biased region" description="Low complexity" evidence="1">
    <location>
        <begin position="8"/>
        <end position="24"/>
    </location>
</feature>
<feature type="region of interest" description="Disordered" evidence="1">
    <location>
        <begin position="275"/>
        <end position="334"/>
    </location>
</feature>
<evidence type="ECO:0000313" key="2">
    <source>
        <dbReference type="EMBL" id="PHH54105.1"/>
    </source>
</evidence>
<feature type="compositionally biased region" description="Polar residues" evidence="1">
    <location>
        <begin position="767"/>
        <end position="785"/>
    </location>
</feature>
<feature type="compositionally biased region" description="Pro residues" evidence="1">
    <location>
        <begin position="1110"/>
        <end position="1129"/>
    </location>
</feature>
<protein>
    <recommendedName>
        <fullName evidence="4">PH domain-containing protein</fullName>
    </recommendedName>
</protein>
<keyword evidence="3" id="KW-1185">Reference proteome</keyword>
<evidence type="ECO:0000256" key="1">
    <source>
        <dbReference type="SAM" id="MobiDB-lite"/>
    </source>
</evidence>
<organism evidence="2 3">
    <name type="scientific">Ceratocystis fimbriata CBS 114723</name>
    <dbReference type="NCBI Taxonomy" id="1035309"/>
    <lineage>
        <taxon>Eukaryota</taxon>
        <taxon>Fungi</taxon>
        <taxon>Dikarya</taxon>
        <taxon>Ascomycota</taxon>
        <taxon>Pezizomycotina</taxon>
        <taxon>Sordariomycetes</taxon>
        <taxon>Hypocreomycetidae</taxon>
        <taxon>Microascales</taxon>
        <taxon>Ceratocystidaceae</taxon>
        <taxon>Ceratocystis</taxon>
    </lineage>
</organism>
<feature type="compositionally biased region" description="Low complexity" evidence="1">
    <location>
        <begin position="505"/>
        <end position="536"/>
    </location>
</feature>
<feature type="compositionally biased region" description="Low complexity" evidence="1">
    <location>
        <begin position="148"/>
        <end position="158"/>
    </location>
</feature>
<feature type="region of interest" description="Disordered" evidence="1">
    <location>
        <begin position="505"/>
        <end position="580"/>
    </location>
</feature>
<dbReference type="OrthoDB" id="1749473at2759"/>
<feature type="compositionally biased region" description="Basic and acidic residues" evidence="1">
    <location>
        <begin position="564"/>
        <end position="575"/>
    </location>
</feature>
<evidence type="ECO:0008006" key="4">
    <source>
        <dbReference type="Google" id="ProtNLM"/>
    </source>
</evidence>
<feature type="compositionally biased region" description="Pro residues" evidence="1">
    <location>
        <begin position="916"/>
        <end position="925"/>
    </location>
</feature>
<feature type="compositionally biased region" description="Low complexity" evidence="1">
    <location>
        <begin position="302"/>
        <end position="318"/>
    </location>
</feature>
<feature type="region of interest" description="Disordered" evidence="1">
    <location>
        <begin position="820"/>
        <end position="881"/>
    </location>
</feature>
<feature type="compositionally biased region" description="Low complexity" evidence="1">
    <location>
        <begin position="96"/>
        <end position="119"/>
    </location>
</feature>
<comment type="caution">
    <text evidence="2">The sequence shown here is derived from an EMBL/GenBank/DDBJ whole genome shotgun (WGS) entry which is preliminary data.</text>
</comment>
<dbReference type="Proteomes" id="UP000222788">
    <property type="component" value="Unassembled WGS sequence"/>
</dbReference>
<name>A0A2C5X7I9_9PEZI</name>
<feature type="region of interest" description="Disordered" evidence="1">
    <location>
        <begin position="752"/>
        <end position="787"/>
    </location>
</feature>
<sequence length="1129" mass="121535">MASPPPSIKSQSSKPTPKLSPKSPTIADSSPSIQGLLEVLQSPDSMPSRRLRPDDLQSSSDELRVPLKPAKISRRESRLGLRNIFGRSKSKDSHKSSTSTSTSTSSSSKTKLATASAADKPLRQVASKPSGLLRSSFVDFSAWQSPLSPKTTLTTTTTSPPPTATTVCEPSLQPIDEAESQLHIPLRRNRTKKKPSIVVDVHAANQITRKTRQPPLHPSHEPVTESLSPPASVPIPRLPSQSQMYKTTKAPMATWNPPPLFRAYPQAIRHSRLPASSVSADSLLRTQEKRTGNGAAKDIDVSGSSKASEASAASLNSAEFPPPKKKGHRRTASSSLPKIEWTHKIYVLVTSGYLLQYSGAGAYDRLPEKILHLGKESAAFVTDIFPGKHWVLQVSAVMDSQGTMSAGTRSIFSRLLEKRHASNYLMVFESSDDMDGWIGVLRREIEALGGKKMLSETGEAAPKAEPRRLRAQGSQRTLVVRDPARFSKALPAAPDQLSVLSWNTRSNRNSNSHQSFVSHSQSNRNSNSYSISHSSYTQAQSNRNSTISDVDVPPPPPTASTLRCPKDKDLEREKEADDEVSTINSVVSHDGRQLDNLREYNRLSIVSSLLSSVSGQRTVLTSAASSPACSPIRDSFLAHVEDAGTVVTSRNAIPMMTLAEKRQSMQSFNSLSTGPGTNISRPRSSMSLAVDPAKSRISRGSLELLSPSTPTLTVPNFSVPNPAMRRFSVARSPSADTLSFKDAVRTSSVRKLPPPALRHLPTVHDLPSSSPCLRSTTPTTANSLRPPSHISECFAVVSPVPESPTASTATPAIPITIVAHGHGVPSRRSSRAVKEHSSRRPTSIASPSPLPSPVPSPSYYTSNVHAPRRHHSTRITRTSSFNVGSSIRHSVISPTTQTIVVTNRPHIADLASLPLPSTPRAPRPQSPRLRDAPPVSLDTITSSPRKVGSAEPPSTAPTFGADSEQRRSLVLEPSEVVSNHVHTATRHNSLSSGLLRRVSVQAESVYHGRSQPGFGPPRHQARLSDLAETPRPKTKPPLTVLLPKKAYKQDAIPDIVCSPSSDFPVTPIIEPAMGSAPLQQTANSAVAGAQATDAKNTAAIFNRRSMPIITSPPPAPPPTRALPPLPVNR</sequence>
<dbReference type="EMBL" id="APWK03000032">
    <property type="protein sequence ID" value="PHH54105.1"/>
    <property type="molecule type" value="Genomic_DNA"/>
</dbReference>
<feature type="region of interest" description="Disordered" evidence="1">
    <location>
        <begin position="671"/>
        <end position="690"/>
    </location>
</feature>
<proteinExistence type="predicted"/>
<feature type="region of interest" description="Disordered" evidence="1">
    <location>
        <begin position="454"/>
        <end position="476"/>
    </location>
</feature>
<feature type="region of interest" description="Disordered" evidence="1">
    <location>
        <begin position="1105"/>
        <end position="1129"/>
    </location>
</feature>